<accession>A0ABR5Z300</accession>
<name>A0ABR5Z300_9GAMM</name>
<comment type="caution">
    <text evidence="3">The sequence shown here is derived from an EMBL/GenBank/DDBJ whole genome shotgun (WGS) entry which is preliminary data.</text>
</comment>
<reference evidence="3 4" key="1">
    <citation type="submission" date="2020-02" db="EMBL/GenBank/DDBJ databases">
        <title>Synteny-based analysis reveals conserved mechanism for high triclosan tolerance in Pseudomonas, as well as instances of horizontal transfer.</title>
        <authorList>
            <person name="Mcfarland A.G."/>
            <person name="Bertucci H.K."/>
            <person name="Litmann E."/>
            <person name="Shen J."/>
            <person name="Huttenhower C."/>
            <person name="Hartmann E.M."/>
        </authorList>
    </citation>
    <scope>NUCLEOTIDE SEQUENCE [LARGE SCALE GENOMIC DNA]</scope>
    <source>
        <strain evidence="3 4">115A1</strain>
    </source>
</reference>
<evidence type="ECO:0000313" key="3">
    <source>
        <dbReference type="EMBL" id="MBA1274522.1"/>
    </source>
</evidence>
<dbReference type="RefSeq" id="WP_181071577.1">
    <property type="nucleotide sequence ID" value="NZ_JAAMRF010000007.1"/>
</dbReference>
<dbReference type="EMBL" id="JAAMRF010000007">
    <property type="protein sequence ID" value="MBA1274522.1"/>
    <property type="molecule type" value="Genomic_DNA"/>
</dbReference>
<sequence>MNLYSVLALGALLSFSALAPANQTGTEGGEKPALRDGSGLGRQQDLETPNRPGIDSGSDTTQGAGTTDTLRGTEGEAGRAASKPEAIAPTGSDTIEE</sequence>
<protein>
    <submittedName>
        <fullName evidence="3">Uncharacterized protein</fullName>
    </submittedName>
</protein>
<dbReference type="Proteomes" id="UP000786387">
    <property type="component" value="Unassembled WGS sequence"/>
</dbReference>
<feature type="compositionally biased region" description="Polar residues" evidence="1">
    <location>
        <begin position="57"/>
        <end position="70"/>
    </location>
</feature>
<proteinExistence type="predicted"/>
<organism evidence="3 4">
    <name type="scientific">Stutzerimonas azotifigens</name>
    <dbReference type="NCBI Taxonomy" id="291995"/>
    <lineage>
        <taxon>Bacteria</taxon>
        <taxon>Pseudomonadati</taxon>
        <taxon>Pseudomonadota</taxon>
        <taxon>Gammaproteobacteria</taxon>
        <taxon>Pseudomonadales</taxon>
        <taxon>Pseudomonadaceae</taxon>
        <taxon>Stutzerimonas</taxon>
    </lineage>
</organism>
<keyword evidence="4" id="KW-1185">Reference proteome</keyword>
<evidence type="ECO:0000256" key="1">
    <source>
        <dbReference type="SAM" id="MobiDB-lite"/>
    </source>
</evidence>
<feature type="region of interest" description="Disordered" evidence="1">
    <location>
        <begin position="21"/>
        <end position="97"/>
    </location>
</feature>
<gene>
    <name evidence="3" type="ORF">G7026_14260</name>
</gene>
<feature type="chain" id="PRO_5046974394" evidence="2">
    <location>
        <begin position="20"/>
        <end position="97"/>
    </location>
</feature>
<feature type="signal peptide" evidence="2">
    <location>
        <begin position="1"/>
        <end position="19"/>
    </location>
</feature>
<evidence type="ECO:0000256" key="2">
    <source>
        <dbReference type="SAM" id="SignalP"/>
    </source>
</evidence>
<evidence type="ECO:0000313" key="4">
    <source>
        <dbReference type="Proteomes" id="UP000786387"/>
    </source>
</evidence>
<keyword evidence="2" id="KW-0732">Signal</keyword>